<accession>A0A0E9TSQ1</accession>
<protein>
    <submittedName>
        <fullName evidence="1">Uncharacterized protein</fullName>
    </submittedName>
</protein>
<dbReference type="EMBL" id="GBXM01051981">
    <property type="protein sequence ID" value="JAH56596.1"/>
    <property type="molecule type" value="Transcribed_RNA"/>
</dbReference>
<dbReference type="AlphaFoldDB" id="A0A0E9TSQ1"/>
<name>A0A0E9TSQ1_ANGAN</name>
<reference evidence="1" key="1">
    <citation type="submission" date="2014-11" db="EMBL/GenBank/DDBJ databases">
        <authorList>
            <person name="Amaro Gonzalez C."/>
        </authorList>
    </citation>
    <scope>NUCLEOTIDE SEQUENCE</scope>
</reference>
<reference evidence="1" key="2">
    <citation type="journal article" date="2015" name="Fish Shellfish Immunol.">
        <title>Early steps in the European eel (Anguilla anguilla)-Vibrio vulnificus interaction in the gills: Role of the RtxA13 toxin.</title>
        <authorList>
            <person name="Callol A."/>
            <person name="Pajuelo D."/>
            <person name="Ebbesson L."/>
            <person name="Teles M."/>
            <person name="MacKenzie S."/>
            <person name="Amaro C."/>
        </authorList>
    </citation>
    <scope>NUCLEOTIDE SEQUENCE</scope>
</reference>
<organism evidence="1">
    <name type="scientific">Anguilla anguilla</name>
    <name type="common">European freshwater eel</name>
    <name type="synonym">Muraena anguilla</name>
    <dbReference type="NCBI Taxonomy" id="7936"/>
    <lineage>
        <taxon>Eukaryota</taxon>
        <taxon>Metazoa</taxon>
        <taxon>Chordata</taxon>
        <taxon>Craniata</taxon>
        <taxon>Vertebrata</taxon>
        <taxon>Euteleostomi</taxon>
        <taxon>Actinopterygii</taxon>
        <taxon>Neopterygii</taxon>
        <taxon>Teleostei</taxon>
        <taxon>Anguilliformes</taxon>
        <taxon>Anguillidae</taxon>
        <taxon>Anguilla</taxon>
    </lineage>
</organism>
<evidence type="ECO:0000313" key="1">
    <source>
        <dbReference type="EMBL" id="JAH56596.1"/>
    </source>
</evidence>
<sequence length="23" mass="2670">MFTLLILNCCVIRYEQVIRAATV</sequence>
<proteinExistence type="predicted"/>